<keyword evidence="3" id="KW-1185">Reference proteome</keyword>
<sequence length="191" mass="21070">MKTFSALLLTALLLPAVARSETARGSETAPVETEWMGDARQWSVGFVGEKPSYCRLVWNNELGKTVEFRQSLDSVMWLVSKDGWDIPEGTTTKVTLVGYSGTKAVAAEAFDSKTLRILPATEKTGVAQIKKMLKNSFVGTPDMELDFAGNEGPWVVPLSRLQQMYTTYINCLNRLVPANQASQVSDKTQPF</sequence>
<evidence type="ECO:0000313" key="2">
    <source>
        <dbReference type="EMBL" id="MBE1503973.1"/>
    </source>
</evidence>
<evidence type="ECO:0000256" key="1">
    <source>
        <dbReference type="SAM" id="SignalP"/>
    </source>
</evidence>
<name>A0ABR9ILB9_RHIVS</name>
<dbReference type="RefSeq" id="WP_192728074.1">
    <property type="nucleotide sequence ID" value="NZ_BAAAVL010000001.1"/>
</dbReference>
<comment type="caution">
    <text evidence="2">The sequence shown here is derived from an EMBL/GenBank/DDBJ whole genome shotgun (WGS) entry which is preliminary data.</text>
</comment>
<evidence type="ECO:0000313" key="3">
    <source>
        <dbReference type="Proteomes" id="UP000620262"/>
    </source>
</evidence>
<gene>
    <name evidence="2" type="ORF">H4W29_001154</name>
</gene>
<evidence type="ECO:0008006" key="4">
    <source>
        <dbReference type="Google" id="ProtNLM"/>
    </source>
</evidence>
<keyword evidence="1" id="KW-0732">Signal</keyword>
<accession>A0ABR9ILB9</accession>
<organism evidence="2 3">
    <name type="scientific">Rhizobium viscosum</name>
    <name type="common">Arthrobacter viscosus</name>
    <dbReference type="NCBI Taxonomy" id="1673"/>
    <lineage>
        <taxon>Bacteria</taxon>
        <taxon>Pseudomonadati</taxon>
        <taxon>Pseudomonadota</taxon>
        <taxon>Alphaproteobacteria</taxon>
        <taxon>Hyphomicrobiales</taxon>
        <taxon>Rhizobiaceae</taxon>
        <taxon>Rhizobium/Agrobacterium group</taxon>
        <taxon>Rhizobium</taxon>
    </lineage>
</organism>
<protein>
    <recommendedName>
        <fullName evidence="4">Invasion associated locus B family protein</fullName>
    </recommendedName>
</protein>
<dbReference type="Proteomes" id="UP000620262">
    <property type="component" value="Unassembled WGS sequence"/>
</dbReference>
<feature type="chain" id="PRO_5045441283" description="Invasion associated locus B family protein" evidence="1">
    <location>
        <begin position="21"/>
        <end position="191"/>
    </location>
</feature>
<feature type="signal peptide" evidence="1">
    <location>
        <begin position="1"/>
        <end position="20"/>
    </location>
</feature>
<dbReference type="EMBL" id="JADBEC010000001">
    <property type="protein sequence ID" value="MBE1503973.1"/>
    <property type="molecule type" value="Genomic_DNA"/>
</dbReference>
<reference evidence="2 3" key="1">
    <citation type="submission" date="2020-10" db="EMBL/GenBank/DDBJ databases">
        <title>Sequencing the genomes of 1000 actinobacteria strains.</title>
        <authorList>
            <person name="Klenk H.-P."/>
        </authorList>
    </citation>
    <scope>NUCLEOTIDE SEQUENCE [LARGE SCALE GENOMIC DNA]</scope>
    <source>
        <strain evidence="2 3">DSM 7307</strain>
    </source>
</reference>
<proteinExistence type="predicted"/>